<sequence>MLIFTVTNKITGQVYVGTTRNQLEVQWAKIIAAAEMDLDFPLYKEILRYGTDEFSVEEWDYAENRDELAELEQEAINTYSALSLKGYKLGSSSTISRPIRRKAPAKAKPTTSEQAVTAKQQPAPSAPAQPPSPSAETMAKIEAHEGPSILQRLTAMAKSYDAYTHHNGRNTAETAVPPSKENTATCSLAPSFEEAPATPKKAKEKTAKARTQTTPAEDNESTSTVGSILKQLTEHAKAYNSSAKAKDDNQVALSLSEIEQSHDPVAAVTPPEPEPKPLTEKELRMVAAIEAQRELTKQRTPAEIENEKQSQLAIIENLNEMAEQLKAQYLRPQNCWQPLKQTA</sequence>
<evidence type="ECO:0000313" key="3">
    <source>
        <dbReference type="Proteomes" id="UP000257039"/>
    </source>
</evidence>
<evidence type="ECO:0000256" key="1">
    <source>
        <dbReference type="SAM" id="MobiDB-lite"/>
    </source>
</evidence>
<comment type="caution">
    <text evidence="2">The sequence shown here is derived from an EMBL/GenBank/DDBJ whole genome shotgun (WGS) entry which is preliminary data.</text>
</comment>
<dbReference type="AlphaFoldDB" id="A0A4P9VPV7"/>
<accession>A0A4P9VPV7</accession>
<organism evidence="2 3">
    <name type="scientific">Zooshikella ganghwensis</name>
    <dbReference type="NCBI Taxonomy" id="202772"/>
    <lineage>
        <taxon>Bacteria</taxon>
        <taxon>Pseudomonadati</taxon>
        <taxon>Pseudomonadota</taxon>
        <taxon>Gammaproteobacteria</taxon>
        <taxon>Oceanospirillales</taxon>
        <taxon>Zooshikellaceae</taxon>
        <taxon>Zooshikella</taxon>
    </lineage>
</organism>
<keyword evidence="3" id="KW-1185">Reference proteome</keyword>
<dbReference type="RefSeq" id="WP_094788480.1">
    <property type="nucleotide sequence ID" value="NZ_NDXW01000001.1"/>
</dbReference>
<dbReference type="CDD" id="cd10443">
    <property type="entry name" value="GIY-YIG_HE_Tlr8p_PBC-V_like"/>
    <property type="match status" value="1"/>
</dbReference>
<feature type="compositionally biased region" description="Pro residues" evidence="1">
    <location>
        <begin position="124"/>
        <end position="133"/>
    </location>
</feature>
<dbReference type="EMBL" id="NDXW01000001">
    <property type="protein sequence ID" value="RDH45538.1"/>
    <property type="molecule type" value="Genomic_DNA"/>
</dbReference>
<evidence type="ECO:0000313" key="2">
    <source>
        <dbReference type="EMBL" id="RDH45538.1"/>
    </source>
</evidence>
<reference evidence="2 3" key="1">
    <citation type="submission" date="2017-04" db="EMBL/GenBank/DDBJ databases">
        <title>Draft genome sequence of Zooshikella ganghwensis VG4 isolated from Red Sea sediments.</title>
        <authorList>
            <person name="Rehman Z."/>
            <person name="Alam I."/>
            <person name="Kamau A."/>
            <person name="Bajic V."/>
            <person name="Leiknes T."/>
        </authorList>
    </citation>
    <scope>NUCLEOTIDE SEQUENCE [LARGE SCALE GENOMIC DNA]</scope>
    <source>
        <strain evidence="2 3">VG4</strain>
    </source>
</reference>
<name>A0A4P9VPV7_9GAMM</name>
<protein>
    <submittedName>
        <fullName evidence="2">GIY-YIG nuclease family protein</fullName>
    </submittedName>
</protein>
<dbReference type="Gene3D" id="3.40.1440.10">
    <property type="entry name" value="GIY-YIG endonuclease"/>
    <property type="match status" value="1"/>
</dbReference>
<feature type="region of interest" description="Disordered" evidence="1">
    <location>
        <begin position="98"/>
        <end position="137"/>
    </location>
</feature>
<dbReference type="Proteomes" id="UP000257039">
    <property type="component" value="Unassembled WGS sequence"/>
</dbReference>
<feature type="region of interest" description="Disordered" evidence="1">
    <location>
        <begin position="168"/>
        <end position="229"/>
    </location>
</feature>
<feature type="compositionally biased region" description="Polar residues" evidence="1">
    <location>
        <begin position="210"/>
        <end position="226"/>
    </location>
</feature>
<proteinExistence type="predicted"/>
<dbReference type="InterPro" id="IPR035901">
    <property type="entry name" value="GIY-YIG_endonuc_sf"/>
</dbReference>
<feature type="compositionally biased region" description="Polar residues" evidence="1">
    <location>
        <begin position="109"/>
        <end position="119"/>
    </location>
</feature>
<gene>
    <name evidence="2" type="ORF">B9G39_19940</name>
</gene>